<dbReference type="Pfam" id="PF24817">
    <property type="entry name" value="WD40_WDHD1_1st"/>
    <property type="match status" value="1"/>
</dbReference>
<proteinExistence type="predicted"/>
<dbReference type="PROSITE" id="PS50294">
    <property type="entry name" value="WD_REPEATS_REGION"/>
    <property type="match status" value="3"/>
</dbReference>
<dbReference type="InterPro" id="IPR001680">
    <property type="entry name" value="WD40_rpt"/>
</dbReference>
<dbReference type="InterPro" id="IPR057646">
    <property type="entry name" value="WD40_WDHD1_1st"/>
</dbReference>
<dbReference type="PRINTS" id="PR00320">
    <property type="entry name" value="GPROTEINBRPT"/>
</dbReference>
<dbReference type="PANTHER" id="PTHR19879:SF9">
    <property type="entry name" value="TRANSCRIPTION INITIATION FACTOR TFIID SUBUNIT 5"/>
    <property type="match status" value="1"/>
</dbReference>
<dbReference type="CDD" id="cd00200">
    <property type="entry name" value="WD40"/>
    <property type="match status" value="1"/>
</dbReference>
<dbReference type="EMBL" id="CACRXK020000260">
    <property type="protein sequence ID" value="CAB3980130.1"/>
    <property type="molecule type" value="Genomic_DNA"/>
</dbReference>
<dbReference type="OrthoDB" id="674604at2759"/>
<dbReference type="SMART" id="SM00320">
    <property type="entry name" value="WD40"/>
    <property type="match status" value="7"/>
</dbReference>
<comment type="caution">
    <text evidence="2">The sequence shown here is derived from an EMBL/GenBank/DDBJ whole genome shotgun (WGS) entry which is preliminary data.</text>
</comment>
<evidence type="ECO:0000259" key="1">
    <source>
        <dbReference type="Pfam" id="PF24817"/>
    </source>
</evidence>
<dbReference type="PROSITE" id="PS50082">
    <property type="entry name" value="WD_REPEATS_2"/>
    <property type="match status" value="4"/>
</dbReference>
<dbReference type="Gene3D" id="2.130.10.10">
    <property type="entry name" value="YVTN repeat-like/Quinoprotein amine dehydrogenase"/>
    <property type="match status" value="2"/>
</dbReference>
<feature type="domain" description="WDHD1 first WD40" evidence="1">
    <location>
        <begin position="19"/>
        <end position="304"/>
    </location>
</feature>
<reference evidence="2" key="1">
    <citation type="submission" date="2020-04" db="EMBL/GenBank/DDBJ databases">
        <authorList>
            <person name="Alioto T."/>
            <person name="Alioto T."/>
            <person name="Gomez Garrido J."/>
        </authorList>
    </citation>
    <scope>NUCLEOTIDE SEQUENCE</scope>
    <source>
        <strain evidence="2">A484AB</strain>
    </source>
</reference>
<dbReference type="PANTHER" id="PTHR19879">
    <property type="entry name" value="TRANSCRIPTION INITIATION FACTOR TFIID"/>
    <property type="match status" value="1"/>
</dbReference>
<dbReference type="InterPro" id="IPR019775">
    <property type="entry name" value="WD40_repeat_CS"/>
</dbReference>
<name>A0A7D9HDY5_PARCT</name>
<sequence>MGQIGSKPFEGKVVRTLTGHSRAVLHCEFSQDGELLATCSADKTVLLWNVETGEPLRSLEGHTAEVTCCCFYENILATCSEDKTVVLWLYESGRRASRLAIHSGPVLSCTISSTGQYLATCSEDKSIRLIKFQPGAGAFVNGSEMKKLNGHCASVNDVKFSPNGNFLASASQDKTIRVWDTGTGACAIVLDDPFGSVQKLCYSPTGGHMISLSSPGNFVSVWNTESNMVDNVLEANDGREIQNIAISPDGRTTIGLSKDNKITLWTKMTRKCAPELRTTQHKKGVNTIAITDTDCCVATADGEGVVLIWS</sequence>
<dbReference type="AlphaFoldDB" id="A0A7D9HDY5"/>
<protein>
    <submittedName>
        <fullName evidence="2">WD-40 repeat</fullName>
    </submittedName>
</protein>
<dbReference type="PROSITE" id="PS00678">
    <property type="entry name" value="WD_REPEATS_1"/>
    <property type="match status" value="1"/>
</dbReference>
<gene>
    <name evidence="2" type="ORF">PACLA_8A027904</name>
</gene>
<accession>A0A7D9HDY5</accession>
<organism evidence="2 3">
    <name type="scientific">Paramuricea clavata</name>
    <name type="common">Red gorgonian</name>
    <name type="synonym">Violescent sea-whip</name>
    <dbReference type="NCBI Taxonomy" id="317549"/>
    <lineage>
        <taxon>Eukaryota</taxon>
        <taxon>Metazoa</taxon>
        <taxon>Cnidaria</taxon>
        <taxon>Anthozoa</taxon>
        <taxon>Octocorallia</taxon>
        <taxon>Malacalcyonacea</taxon>
        <taxon>Plexauridae</taxon>
        <taxon>Paramuricea</taxon>
    </lineage>
</organism>
<dbReference type="InterPro" id="IPR036322">
    <property type="entry name" value="WD40_repeat_dom_sf"/>
</dbReference>
<dbReference type="SUPFAM" id="SSF50978">
    <property type="entry name" value="WD40 repeat-like"/>
    <property type="match status" value="1"/>
</dbReference>
<evidence type="ECO:0000313" key="2">
    <source>
        <dbReference type="EMBL" id="CAB3980130.1"/>
    </source>
</evidence>
<keyword evidence="3" id="KW-1185">Reference proteome</keyword>
<dbReference type="InterPro" id="IPR020472">
    <property type="entry name" value="WD40_PAC1"/>
</dbReference>
<dbReference type="InterPro" id="IPR015943">
    <property type="entry name" value="WD40/YVTN_repeat-like_dom_sf"/>
</dbReference>
<dbReference type="Proteomes" id="UP001152795">
    <property type="component" value="Unassembled WGS sequence"/>
</dbReference>
<evidence type="ECO:0000313" key="3">
    <source>
        <dbReference type="Proteomes" id="UP001152795"/>
    </source>
</evidence>